<accession>A0A0R1RHM9</accession>
<dbReference type="PATRIC" id="fig|1114972.6.peg.2332"/>
<dbReference type="InterPro" id="IPR023052">
    <property type="entry name" value="Cell_div_SepF"/>
</dbReference>
<dbReference type="STRING" id="1114972.FD35_GL002275"/>
<sequence length="144" mass="15852">MNMAFSFSNFFGTDELDNQPTQQQTADKTVSSPSSVNGRRPAKVVDMSGRSASTNHIALFEPRIYSDVKGIAQQLLENQAVIINFDKLDDQSSKRIVDFLTGTVFAISGEIKRVGDTIFLCTPNNFEVSGDLSSRFDQDASAFK</sequence>
<comment type="subcellular location">
    <subcellularLocation>
        <location evidence="5">Cytoplasm</location>
    </subcellularLocation>
    <text evidence="5">Localizes to the division site, in a FtsZ-dependent manner.</text>
</comment>
<comment type="function">
    <text evidence="4 5">Cell division protein that is part of the divisome complex and is recruited early to the Z-ring. Probably stimulates Z-ring formation, perhaps through the cross-linking of FtsZ protofilaments. Its function overlaps with FtsA.</text>
</comment>
<dbReference type="eggNOG" id="COG1799">
    <property type="taxonomic scope" value="Bacteria"/>
</dbReference>
<proteinExistence type="inferred from homology"/>
<reference evidence="7 8" key="1">
    <citation type="journal article" date="2015" name="Genome Announc.">
        <title>Expanding the biotechnology potential of lactobacilli through comparative genomics of 213 strains and associated genera.</title>
        <authorList>
            <person name="Sun Z."/>
            <person name="Harris H.M."/>
            <person name="McCann A."/>
            <person name="Guo C."/>
            <person name="Argimon S."/>
            <person name="Zhang W."/>
            <person name="Yang X."/>
            <person name="Jeffery I.B."/>
            <person name="Cooney J.C."/>
            <person name="Kagawa T.F."/>
            <person name="Liu W."/>
            <person name="Song Y."/>
            <person name="Salvetti E."/>
            <person name="Wrobel A."/>
            <person name="Rasinkangas P."/>
            <person name="Parkhill J."/>
            <person name="Rea M.C."/>
            <person name="O'Sullivan O."/>
            <person name="Ritari J."/>
            <person name="Douillard F.P."/>
            <person name="Paul Ross R."/>
            <person name="Yang R."/>
            <person name="Briner A.E."/>
            <person name="Felis G.E."/>
            <person name="de Vos W.M."/>
            <person name="Barrangou R."/>
            <person name="Klaenhammer T.R."/>
            <person name="Caufield P.W."/>
            <person name="Cui Y."/>
            <person name="Zhang H."/>
            <person name="O'Toole P.W."/>
        </authorList>
    </citation>
    <scope>NUCLEOTIDE SEQUENCE [LARGE SCALE GENOMIC DNA]</scope>
    <source>
        <strain evidence="7 8">DSM 15814</strain>
    </source>
</reference>
<name>A0A0R1RHM9_9LACO</name>
<gene>
    <name evidence="5" type="primary">sepF</name>
    <name evidence="7" type="ORF">FD35_GL002275</name>
</gene>
<evidence type="ECO:0000256" key="2">
    <source>
        <dbReference type="ARBA" id="ARBA00023210"/>
    </source>
</evidence>
<dbReference type="GO" id="GO:0005737">
    <property type="term" value="C:cytoplasm"/>
    <property type="evidence" value="ECO:0007669"/>
    <property type="project" value="UniProtKB-SubCell"/>
</dbReference>
<keyword evidence="1 5" id="KW-0132">Cell division</keyword>
<dbReference type="PANTHER" id="PTHR35798">
    <property type="entry name" value="CELL DIVISION PROTEIN SEPF"/>
    <property type="match status" value="1"/>
</dbReference>
<dbReference type="InterPro" id="IPR007561">
    <property type="entry name" value="Cell_div_SepF/SepF-rel"/>
</dbReference>
<evidence type="ECO:0000256" key="4">
    <source>
        <dbReference type="ARBA" id="ARBA00044936"/>
    </source>
</evidence>
<keyword evidence="3 5" id="KW-0131">Cell cycle</keyword>
<protein>
    <recommendedName>
        <fullName evidence="5">Cell division protein SepF</fullName>
    </recommendedName>
</protein>
<dbReference type="Proteomes" id="UP000051999">
    <property type="component" value="Unassembled WGS sequence"/>
</dbReference>
<keyword evidence="5" id="KW-0963">Cytoplasm</keyword>
<feature type="region of interest" description="Disordered" evidence="6">
    <location>
        <begin position="13"/>
        <end position="49"/>
    </location>
</feature>
<evidence type="ECO:0000313" key="8">
    <source>
        <dbReference type="Proteomes" id="UP000051999"/>
    </source>
</evidence>
<evidence type="ECO:0000256" key="6">
    <source>
        <dbReference type="SAM" id="MobiDB-lite"/>
    </source>
</evidence>
<evidence type="ECO:0000313" key="7">
    <source>
        <dbReference type="EMBL" id="KRL56230.1"/>
    </source>
</evidence>
<evidence type="ECO:0000256" key="1">
    <source>
        <dbReference type="ARBA" id="ARBA00022618"/>
    </source>
</evidence>
<feature type="compositionally biased region" description="Polar residues" evidence="6">
    <location>
        <begin position="18"/>
        <end position="37"/>
    </location>
</feature>
<comment type="subunit">
    <text evidence="5">Homodimer. Interacts with FtsZ.</text>
</comment>
<comment type="caution">
    <text evidence="7">The sequence shown here is derived from an EMBL/GenBank/DDBJ whole genome shotgun (WGS) entry which is preliminary data.</text>
</comment>
<evidence type="ECO:0000256" key="5">
    <source>
        <dbReference type="HAMAP-Rule" id="MF_01197"/>
    </source>
</evidence>
<keyword evidence="2 5" id="KW-0717">Septation</keyword>
<comment type="similarity">
    <text evidence="5">Belongs to the SepF family.</text>
</comment>
<dbReference type="GO" id="GO:0000917">
    <property type="term" value="P:division septum assembly"/>
    <property type="evidence" value="ECO:0007669"/>
    <property type="project" value="UniProtKB-KW"/>
</dbReference>
<dbReference type="GO" id="GO:0043093">
    <property type="term" value="P:FtsZ-dependent cytokinesis"/>
    <property type="evidence" value="ECO:0007669"/>
    <property type="project" value="UniProtKB-UniRule"/>
</dbReference>
<keyword evidence="8" id="KW-1185">Reference proteome</keyword>
<dbReference type="PANTHER" id="PTHR35798:SF1">
    <property type="entry name" value="CELL DIVISION PROTEIN SEPF"/>
    <property type="match status" value="1"/>
</dbReference>
<dbReference type="HAMAP" id="MF_01197">
    <property type="entry name" value="SepF"/>
    <property type="match status" value="1"/>
</dbReference>
<dbReference type="InterPro" id="IPR038594">
    <property type="entry name" value="SepF-like_sf"/>
</dbReference>
<organism evidence="7 8">
    <name type="scientific">Furfurilactobacillus rossiae DSM 15814</name>
    <dbReference type="NCBI Taxonomy" id="1114972"/>
    <lineage>
        <taxon>Bacteria</taxon>
        <taxon>Bacillati</taxon>
        <taxon>Bacillota</taxon>
        <taxon>Bacilli</taxon>
        <taxon>Lactobacillales</taxon>
        <taxon>Lactobacillaceae</taxon>
        <taxon>Furfurilactobacillus</taxon>
    </lineage>
</organism>
<dbReference type="AlphaFoldDB" id="A0A0R1RHM9"/>
<evidence type="ECO:0000256" key="3">
    <source>
        <dbReference type="ARBA" id="ARBA00023306"/>
    </source>
</evidence>
<dbReference type="Pfam" id="PF04472">
    <property type="entry name" value="SepF"/>
    <property type="match status" value="1"/>
</dbReference>
<dbReference type="Gene3D" id="3.30.110.150">
    <property type="entry name" value="SepF-like protein"/>
    <property type="match status" value="1"/>
</dbReference>
<dbReference type="EMBL" id="AZFF01000005">
    <property type="protein sequence ID" value="KRL56230.1"/>
    <property type="molecule type" value="Genomic_DNA"/>
</dbReference>